<dbReference type="UniPathway" id="UPA00077">
    <property type="reaction ID" value="UER00155"/>
</dbReference>
<dbReference type="EMBL" id="BJYF01000003">
    <property type="protein sequence ID" value="GEN58762.1"/>
    <property type="molecule type" value="Genomic_DNA"/>
</dbReference>
<comment type="caution">
    <text evidence="14">The sequence shown here is derived from an EMBL/GenBank/DDBJ whole genome shotgun (WGS) entry which is preliminary data.</text>
</comment>
<dbReference type="PANTHER" id="PTHR43071:SF1">
    <property type="entry name" value="2-AMINO-4-HYDROXY-6-HYDROXYMETHYLDIHYDROPTERIDINE PYROPHOSPHOKINASE"/>
    <property type="match status" value="1"/>
</dbReference>
<organism evidence="14 15">
    <name type="scientific">Acetobacter nitrogenifigens DSM 23921 = NBRC 105050</name>
    <dbReference type="NCBI Taxonomy" id="1120919"/>
    <lineage>
        <taxon>Bacteria</taxon>
        <taxon>Pseudomonadati</taxon>
        <taxon>Pseudomonadota</taxon>
        <taxon>Alphaproteobacteria</taxon>
        <taxon>Acetobacterales</taxon>
        <taxon>Acetobacteraceae</taxon>
        <taxon>Acetobacter</taxon>
    </lineage>
</organism>
<evidence type="ECO:0000256" key="12">
    <source>
        <dbReference type="ARBA" id="ARBA00033413"/>
    </source>
</evidence>
<proteinExistence type="inferred from homology"/>
<dbReference type="RefSeq" id="WP_026396851.1">
    <property type="nucleotide sequence ID" value="NZ_AUBI01000002.1"/>
</dbReference>
<evidence type="ECO:0000256" key="1">
    <source>
        <dbReference type="ARBA" id="ARBA00005051"/>
    </source>
</evidence>
<evidence type="ECO:0000313" key="14">
    <source>
        <dbReference type="EMBL" id="GEN58762.1"/>
    </source>
</evidence>
<sequence length="176" mass="18859">MQVLIAIGANLPRSLGAGVMGASPLATCEAAVQALRGIPGLSVERVSAWYESEAIPASSQPPYVNGVAFGRSFLSPETLLERLHAIEADYGRVRGELNAARTLDLDLIDAGGEIRRGGSPVLPHPRAHERAFVLLPLRDVEPDWKHPILGATVQELIDRLEPQAIRRLPADAVALP</sequence>
<dbReference type="CDD" id="cd00483">
    <property type="entry name" value="HPPK"/>
    <property type="match status" value="1"/>
</dbReference>
<dbReference type="SUPFAM" id="SSF55083">
    <property type="entry name" value="6-hydroxymethyl-7,8-dihydropterin pyrophosphokinase, HPPK"/>
    <property type="match status" value="1"/>
</dbReference>
<gene>
    <name evidence="14" type="ORF">ANI02nite_06460</name>
</gene>
<keyword evidence="8" id="KW-0067">ATP-binding</keyword>
<dbReference type="EC" id="2.7.6.3" evidence="3"/>
<dbReference type="GO" id="GO:0046656">
    <property type="term" value="P:folic acid biosynthetic process"/>
    <property type="evidence" value="ECO:0007669"/>
    <property type="project" value="UniProtKB-KW"/>
</dbReference>
<name>A0A511X747_9PROT</name>
<evidence type="ECO:0000256" key="3">
    <source>
        <dbReference type="ARBA" id="ARBA00013253"/>
    </source>
</evidence>
<keyword evidence="7" id="KW-0418">Kinase</keyword>
<dbReference type="Gene3D" id="3.30.70.560">
    <property type="entry name" value="7,8-Dihydro-6-hydroxymethylpterin-pyrophosphokinase HPPK"/>
    <property type="match status" value="1"/>
</dbReference>
<comment type="function">
    <text evidence="10">Catalyzes the transfer of pyrophosphate from adenosine triphosphate (ATP) to 6-hydroxymethyl-7,8-dihydropterin, an enzymatic step in folate biosynthesis pathway.</text>
</comment>
<keyword evidence="9" id="KW-0289">Folate biosynthesis</keyword>
<keyword evidence="15" id="KW-1185">Reference proteome</keyword>
<dbReference type="STRING" id="1120919.GCA_000429165_00665"/>
<evidence type="ECO:0000256" key="9">
    <source>
        <dbReference type="ARBA" id="ARBA00022909"/>
    </source>
</evidence>
<dbReference type="GO" id="GO:0003848">
    <property type="term" value="F:2-amino-4-hydroxy-6-hydroxymethyldihydropteridine diphosphokinase activity"/>
    <property type="evidence" value="ECO:0007669"/>
    <property type="project" value="UniProtKB-EC"/>
</dbReference>
<evidence type="ECO:0000256" key="7">
    <source>
        <dbReference type="ARBA" id="ARBA00022777"/>
    </source>
</evidence>
<dbReference type="Proteomes" id="UP000321635">
    <property type="component" value="Unassembled WGS sequence"/>
</dbReference>
<evidence type="ECO:0000256" key="8">
    <source>
        <dbReference type="ARBA" id="ARBA00022840"/>
    </source>
</evidence>
<dbReference type="OrthoDB" id="9808041at2"/>
<keyword evidence="5" id="KW-0808">Transferase</keyword>
<evidence type="ECO:0000313" key="15">
    <source>
        <dbReference type="Proteomes" id="UP000321635"/>
    </source>
</evidence>
<dbReference type="Pfam" id="PF01288">
    <property type="entry name" value="HPPK"/>
    <property type="match status" value="1"/>
</dbReference>
<dbReference type="InterPro" id="IPR035907">
    <property type="entry name" value="Hppk_sf"/>
</dbReference>
<dbReference type="PANTHER" id="PTHR43071">
    <property type="entry name" value="2-AMINO-4-HYDROXY-6-HYDROXYMETHYLDIHYDROPTERIDINE PYROPHOSPHOKINASE"/>
    <property type="match status" value="1"/>
</dbReference>
<dbReference type="GO" id="GO:0005524">
    <property type="term" value="F:ATP binding"/>
    <property type="evidence" value="ECO:0007669"/>
    <property type="project" value="UniProtKB-KW"/>
</dbReference>
<evidence type="ECO:0000256" key="4">
    <source>
        <dbReference type="ARBA" id="ARBA00016218"/>
    </source>
</evidence>
<feature type="domain" description="7,8-dihydro-6-hydroxymethylpterin-pyrophosphokinase" evidence="13">
    <location>
        <begin position="5"/>
        <end position="142"/>
    </location>
</feature>
<comment type="pathway">
    <text evidence="1">Cofactor biosynthesis; tetrahydrofolate biosynthesis; 2-amino-4-hydroxy-6-hydroxymethyl-7,8-dihydropteridine diphosphate from 7,8-dihydroneopterin triphosphate: step 4/4.</text>
</comment>
<accession>A0A511X747</accession>
<dbReference type="InterPro" id="IPR000550">
    <property type="entry name" value="Hppk"/>
</dbReference>
<dbReference type="GO" id="GO:0046654">
    <property type="term" value="P:tetrahydrofolate biosynthetic process"/>
    <property type="evidence" value="ECO:0007669"/>
    <property type="project" value="UniProtKB-UniPathway"/>
</dbReference>
<evidence type="ECO:0000256" key="5">
    <source>
        <dbReference type="ARBA" id="ARBA00022679"/>
    </source>
</evidence>
<evidence type="ECO:0000256" key="10">
    <source>
        <dbReference type="ARBA" id="ARBA00029409"/>
    </source>
</evidence>
<evidence type="ECO:0000256" key="2">
    <source>
        <dbReference type="ARBA" id="ARBA00005810"/>
    </source>
</evidence>
<dbReference type="GO" id="GO:0016301">
    <property type="term" value="F:kinase activity"/>
    <property type="evidence" value="ECO:0007669"/>
    <property type="project" value="UniProtKB-KW"/>
</dbReference>
<evidence type="ECO:0000259" key="13">
    <source>
        <dbReference type="Pfam" id="PF01288"/>
    </source>
</evidence>
<keyword evidence="6" id="KW-0547">Nucleotide-binding</keyword>
<reference evidence="14 15" key="1">
    <citation type="submission" date="2019-07" db="EMBL/GenBank/DDBJ databases">
        <title>Whole genome shotgun sequence of Acetobacter nitrogenifigens NBRC 105050.</title>
        <authorList>
            <person name="Hosoyama A."/>
            <person name="Uohara A."/>
            <person name="Ohji S."/>
            <person name="Ichikawa N."/>
        </authorList>
    </citation>
    <scope>NUCLEOTIDE SEQUENCE [LARGE SCALE GENOMIC DNA]</scope>
    <source>
        <strain evidence="14 15">NBRC 105050</strain>
    </source>
</reference>
<dbReference type="AlphaFoldDB" id="A0A511X747"/>
<protein>
    <recommendedName>
        <fullName evidence="4">2-amino-4-hydroxy-6-hydroxymethyldihydropteridine pyrophosphokinase</fullName>
        <ecNumber evidence="3">2.7.6.3</ecNumber>
    </recommendedName>
    <alternativeName>
        <fullName evidence="11">6-hydroxymethyl-7,8-dihydropterin pyrophosphokinase</fullName>
    </alternativeName>
    <alternativeName>
        <fullName evidence="12">7,8-dihydro-6-hydroxymethylpterin-pyrophosphokinase</fullName>
    </alternativeName>
</protein>
<evidence type="ECO:0000256" key="11">
    <source>
        <dbReference type="ARBA" id="ARBA00029766"/>
    </source>
</evidence>
<comment type="similarity">
    <text evidence="2">Belongs to the HPPK family.</text>
</comment>
<evidence type="ECO:0000256" key="6">
    <source>
        <dbReference type="ARBA" id="ARBA00022741"/>
    </source>
</evidence>
<dbReference type="NCBIfam" id="TIGR01498">
    <property type="entry name" value="folK"/>
    <property type="match status" value="1"/>
</dbReference>